<dbReference type="SUPFAM" id="SSF51905">
    <property type="entry name" value="FAD/NAD(P)-binding domain"/>
    <property type="match status" value="2"/>
</dbReference>
<feature type="domain" description="FAD/NAD(P)-binding" evidence="9">
    <location>
        <begin position="162"/>
        <end position="470"/>
    </location>
</feature>
<dbReference type="InterPro" id="IPR010918">
    <property type="entry name" value="PurM-like_C_dom"/>
</dbReference>
<evidence type="ECO:0000256" key="2">
    <source>
        <dbReference type="ARBA" id="ARBA00022741"/>
    </source>
</evidence>
<dbReference type="SUPFAM" id="SSF55326">
    <property type="entry name" value="PurM N-terminal domain-like"/>
    <property type="match status" value="1"/>
</dbReference>
<dbReference type="GO" id="GO:0004756">
    <property type="term" value="F:selenide, water dikinase activity"/>
    <property type="evidence" value="ECO:0007669"/>
    <property type="project" value="TreeGrafter"/>
</dbReference>
<evidence type="ECO:0000259" key="9">
    <source>
        <dbReference type="Pfam" id="PF07992"/>
    </source>
</evidence>
<dbReference type="GO" id="GO:0016491">
    <property type="term" value="F:oxidoreductase activity"/>
    <property type="evidence" value="ECO:0007669"/>
    <property type="project" value="InterPro"/>
</dbReference>
<keyword evidence="11" id="KW-1185">Reference proteome</keyword>
<dbReference type="InterPro" id="IPR036676">
    <property type="entry name" value="PurM-like_C_sf"/>
</dbReference>
<dbReference type="EMBL" id="CAJNJA010020342">
    <property type="protein sequence ID" value="CAE7458506.1"/>
    <property type="molecule type" value="Genomic_DNA"/>
</dbReference>
<dbReference type="PANTHER" id="PTHR10256:SF0">
    <property type="entry name" value="INACTIVE SELENIDE, WATER DIKINASE-LIKE PROTEIN-RELATED"/>
    <property type="match status" value="1"/>
</dbReference>
<dbReference type="GO" id="GO:0016260">
    <property type="term" value="P:selenocysteine biosynthetic process"/>
    <property type="evidence" value="ECO:0007669"/>
    <property type="project" value="TreeGrafter"/>
</dbReference>
<keyword evidence="3" id="KW-0418">Kinase</keyword>
<dbReference type="PANTHER" id="PTHR10256">
    <property type="entry name" value="SELENIDE, WATER DIKINASE"/>
    <property type="match status" value="1"/>
</dbReference>
<dbReference type="InterPro" id="IPR036921">
    <property type="entry name" value="PurM-like_N_sf"/>
</dbReference>
<dbReference type="SUPFAM" id="SSF56042">
    <property type="entry name" value="PurM C-terminal domain-like"/>
    <property type="match status" value="1"/>
</dbReference>
<evidence type="ECO:0000256" key="5">
    <source>
        <dbReference type="ARBA" id="ARBA00023266"/>
    </source>
</evidence>
<feature type="compositionally biased region" description="Basic and acidic residues" evidence="6">
    <location>
        <begin position="958"/>
        <end position="967"/>
    </location>
</feature>
<proteinExistence type="predicted"/>
<dbReference type="NCBIfam" id="TIGR03169">
    <property type="entry name" value="Nterm_to_SelD"/>
    <property type="match status" value="1"/>
</dbReference>
<comment type="caution">
    <text evidence="10">The sequence shown here is derived from an EMBL/GenBank/DDBJ whole genome shotgun (WGS) entry which is preliminary data.</text>
</comment>
<dbReference type="InterPro" id="IPR017584">
    <property type="entry name" value="Pyridine_nucleo_diS_OxRdtase_N"/>
</dbReference>
<dbReference type="Gene3D" id="3.90.650.10">
    <property type="entry name" value="PurM-like C-terminal domain"/>
    <property type="match status" value="1"/>
</dbReference>
<keyword evidence="1" id="KW-0808">Transferase</keyword>
<keyword evidence="4" id="KW-0067">ATP-binding</keyword>
<dbReference type="OrthoDB" id="409395at2759"/>
<evidence type="ECO:0000256" key="3">
    <source>
        <dbReference type="ARBA" id="ARBA00022777"/>
    </source>
</evidence>
<accession>A0A812S1A5</accession>
<organism evidence="10 11">
    <name type="scientific">Symbiodinium necroappetens</name>
    <dbReference type="NCBI Taxonomy" id="1628268"/>
    <lineage>
        <taxon>Eukaryota</taxon>
        <taxon>Sar</taxon>
        <taxon>Alveolata</taxon>
        <taxon>Dinophyceae</taxon>
        <taxon>Suessiales</taxon>
        <taxon>Symbiodiniaceae</taxon>
        <taxon>Symbiodinium</taxon>
    </lineage>
</organism>
<dbReference type="GO" id="GO:0005737">
    <property type="term" value="C:cytoplasm"/>
    <property type="evidence" value="ECO:0007669"/>
    <property type="project" value="TreeGrafter"/>
</dbReference>
<keyword evidence="2" id="KW-0547">Nucleotide-binding</keyword>
<dbReference type="InterPro" id="IPR036188">
    <property type="entry name" value="FAD/NAD-bd_sf"/>
</dbReference>
<feature type="region of interest" description="Disordered" evidence="6">
    <location>
        <begin position="922"/>
        <end position="971"/>
    </location>
</feature>
<keyword evidence="5" id="KW-0711">Selenium</keyword>
<evidence type="ECO:0000259" key="7">
    <source>
        <dbReference type="Pfam" id="PF00586"/>
    </source>
</evidence>
<gene>
    <name evidence="10" type="primary">selD</name>
    <name evidence="10" type="ORF">SNEC2469_LOCUS12788</name>
</gene>
<feature type="compositionally biased region" description="Polar residues" evidence="6">
    <location>
        <begin position="945"/>
        <end position="957"/>
    </location>
</feature>
<dbReference type="Pfam" id="PF07992">
    <property type="entry name" value="Pyr_redox_2"/>
    <property type="match status" value="1"/>
</dbReference>
<evidence type="ECO:0000259" key="8">
    <source>
        <dbReference type="Pfam" id="PF02769"/>
    </source>
</evidence>
<evidence type="ECO:0000256" key="6">
    <source>
        <dbReference type="SAM" id="MobiDB-lite"/>
    </source>
</evidence>
<dbReference type="InterPro" id="IPR023753">
    <property type="entry name" value="FAD/NAD-binding_dom"/>
</dbReference>
<dbReference type="Gene3D" id="3.50.50.100">
    <property type="match status" value="1"/>
</dbReference>
<dbReference type="GO" id="GO:0005524">
    <property type="term" value="F:ATP binding"/>
    <property type="evidence" value="ECO:0007669"/>
    <property type="project" value="UniProtKB-KW"/>
</dbReference>
<dbReference type="AlphaFoldDB" id="A0A812S1A5"/>
<name>A0A812S1A5_9DINO</name>
<dbReference type="NCBIfam" id="TIGR00476">
    <property type="entry name" value="selD"/>
    <property type="match status" value="1"/>
</dbReference>
<dbReference type="Proteomes" id="UP000601435">
    <property type="component" value="Unassembled WGS sequence"/>
</dbReference>
<dbReference type="CDD" id="cd02195">
    <property type="entry name" value="SelD"/>
    <property type="match status" value="1"/>
</dbReference>
<evidence type="ECO:0000313" key="11">
    <source>
        <dbReference type="Proteomes" id="UP000601435"/>
    </source>
</evidence>
<dbReference type="InterPro" id="IPR016188">
    <property type="entry name" value="PurM-like_N"/>
</dbReference>
<protein>
    <submittedName>
        <fullName evidence="10">SelD protein</fullName>
    </submittedName>
</protein>
<evidence type="ECO:0000313" key="10">
    <source>
        <dbReference type="EMBL" id="CAE7458506.1"/>
    </source>
</evidence>
<sequence length="1087" mass="117650">MLSLHSPWTEHWKAVALGVGSLVSFLWIRREVSKPWAPLWAEWVLAQILWHDGIRRIFLPSAEDGTLTLSFWDRFRRVAELRAILALERFHQIDAARRTANGENGWGKTTGTHHMQHLPGLVFRGEDQDVVREALHRSARIFQDSTVGFRLHQDWERTPILKDLVLVGGGHSHVNVLRMLGMEPLPGVRVTLVTRDVETPYSGMLPAHVAGLYTRRECHLDLNVLARFARVRLVHATAVSIDLQKKHVNLEGDRPPIAYDVLSINIGSAPRVQVDASTEGITPVKPIDGFGARWDDLLARVPSWTGSRRLLVVGGGAGGFELAATMRARLTSELKRLNSTARITVGLVTRSGLLPQHTAGARCLAEKALNQRGIEVYTGYDVTRAEAGVLHCSDGKTLKYDDCIWCTQGSPQSWVASCGLCTDKDGFLLVDQQMRCKPKDATLDIGHVFAGGDIASVEGHPRPKAGVFAVMAGMVLWINIRASLTSEKLVTYWPQHSFLGLLNLGDGTCIASRGTLATEGAWLWGLKDWIDRRWMWNYFEGLPEMPASLDALSPGLAVAKAAGGATADLLKHSIMRCGGCGAKVGATTLERAMSRVDFPKQPGDGKAEVVIGTGDDAAVVDLITDGGGKVSSVQTIDFFRSFIGDPYQFGRIAAVHALSDCEAMGAIPQTALALVQVPFASEDKQEEDLVQLMAGAASALKRVNCALVGGHTCESRELGLGFAISGRLPGGSTTAMTKVAMRGGDVLILTKPLGTGTLFAADMRAKARGPWIATALKSMETSNREAATCLRAHGALACTDITGFGLIGHLVEMCRQSGVQASLELSKVPVYDGALDCLKMGIESSLQPANVRLRRAVANHEEVRGRLEYLMLFDPQTSGGLLAAVPQAYGHGNHPHVNSVGKVSELRALDYTLKTFAFGLLPQRPSQSDPSEEPALLHTDMDKTPNLSQEDVQCSRLSRSDVQRQESLEAMTVNPRDEGLQEWTCVMTPTEIPGALSTWEIGRRCKKTRSRVVGEGDVHRWVAAGNKTGTVARGFAMEWSLTVLKEETSVSSTLGAQALGFGHGRTGGSRIAAVALMDSGDVFSSQA</sequence>
<dbReference type="Pfam" id="PF02769">
    <property type="entry name" value="AIRS_C"/>
    <property type="match status" value="1"/>
</dbReference>
<feature type="domain" description="PurM-like C-terminal" evidence="8">
    <location>
        <begin position="744"/>
        <end position="885"/>
    </location>
</feature>
<dbReference type="InterPro" id="IPR004536">
    <property type="entry name" value="SPS/SelD"/>
</dbReference>
<dbReference type="Pfam" id="PF00586">
    <property type="entry name" value="AIRS"/>
    <property type="match status" value="1"/>
</dbReference>
<reference evidence="10" key="1">
    <citation type="submission" date="2021-02" db="EMBL/GenBank/DDBJ databases">
        <authorList>
            <person name="Dougan E. K."/>
            <person name="Rhodes N."/>
            <person name="Thang M."/>
            <person name="Chan C."/>
        </authorList>
    </citation>
    <scope>NUCLEOTIDE SEQUENCE</scope>
</reference>
<dbReference type="Gene3D" id="3.30.1330.10">
    <property type="entry name" value="PurM-like, N-terminal domain"/>
    <property type="match status" value="1"/>
</dbReference>
<evidence type="ECO:0000256" key="4">
    <source>
        <dbReference type="ARBA" id="ARBA00022840"/>
    </source>
</evidence>
<feature type="domain" description="PurM-like N-terminal" evidence="7">
    <location>
        <begin position="614"/>
        <end position="718"/>
    </location>
</feature>
<evidence type="ECO:0000256" key="1">
    <source>
        <dbReference type="ARBA" id="ARBA00022679"/>
    </source>
</evidence>